<dbReference type="InterPro" id="IPR001810">
    <property type="entry name" value="F-box_dom"/>
</dbReference>
<dbReference type="Pfam" id="PF00646">
    <property type="entry name" value="F-box"/>
    <property type="match status" value="1"/>
</dbReference>
<evidence type="ECO:0000313" key="4">
    <source>
        <dbReference type="Proteomes" id="UP000027222"/>
    </source>
</evidence>
<keyword evidence="4" id="KW-1185">Reference proteome</keyword>
<dbReference type="PROSITE" id="PS50181">
    <property type="entry name" value="FBOX"/>
    <property type="match status" value="1"/>
</dbReference>
<proteinExistence type="predicted"/>
<dbReference type="Proteomes" id="UP000027222">
    <property type="component" value="Unassembled WGS sequence"/>
</dbReference>
<dbReference type="EMBL" id="KL142370">
    <property type="protein sequence ID" value="KDR81903.1"/>
    <property type="molecule type" value="Genomic_DNA"/>
</dbReference>
<feature type="region of interest" description="Disordered" evidence="1">
    <location>
        <begin position="1"/>
        <end position="29"/>
    </location>
</feature>
<protein>
    <recommendedName>
        <fullName evidence="2">F-box domain-containing protein</fullName>
    </recommendedName>
</protein>
<feature type="domain" description="F-box" evidence="2">
    <location>
        <begin position="41"/>
        <end position="90"/>
    </location>
</feature>
<dbReference type="CDD" id="cd09917">
    <property type="entry name" value="F-box_SF"/>
    <property type="match status" value="1"/>
</dbReference>
<evidence type="ECO:0000259" key="2">
    <source>
        <dbReference type="PROSITE" id="PS50181"/>
    </source>
</evidence>
<name>A0A067TSH4_GALM3</name>
<dbReference type="SUPFAM" id="SSF81383">
    <property type="entry name" value="F-box domain"/>
    <property type="match status" value="1"/>
</dbReference>
<evidence type="ECO:0000313" key="3">
    <source>
        <dbReference type="EMBL" id="KDR81903.1"/>
    </source>
</evidence>
<dbReference type="AlphaFoldDB" id="A0A067TSH4"/>
<dbReference type="InterPro" id="IPR036047">
    <property type="entry name" value="F-box-like_dom_sf"/>
</dbReference>
<accession>A0A067TSH4</accession>
<evidence type="ECO:0000256" key="1">
    <source>
        <dbReference type="SAM" id="MobiDB-lite"/>
    </source>
</evidence>
<sequence length="316" mass="36970">MSTTRLDLFEDEDKRPTKRPCTATTKQQTAPKKIRGRRGFLKGLLDMPLDILFETFGRLEPLDLLRVSRTSKTLRKILMSRTSITIWRQSLSFMGGLPACFPGMNEPQYSYLMFDETCYFCGTRNAKQVIMLARLRCCRKCGLTKFKRLRGPLHIKSEILDITPYTCQLSSSQYAGDQIKYYVEEMEKLYTEYTSFKEPALQKSWLSHKRKEFKVMKKAFPACYKYLEGHEGKHIEELELMRSKRAAAIIAKLQSLGWEDELGKMDIGELHEHPAVKHGKELTERGWKAIESRMILFMENSRRERLTWQEILPNTK</sequence>
<dbReference type="HOGENOM" id="CLU_010790_0_0_1"/>
<organism evidence="3 4">
    <name type="scientific">Galerina marginata (strain CBS 339.88)</name>
    <dbReference type="NCBI Taxonomy" id="685588"/>
    <lineage>
        <taxon>Eukaryota</taxon>
        <taxon>Fungi</taxon>
        <taxon>Dikarya</taxon>
        <taxon>Basidiomycota</taxon>
        <taxon>Agaricomycotina</taxon>
        <taxon>Agaricomycetes</taxon>
        <taxon>Agaricomycetidae</taxon>
        <taxon>Agaricales</taxon>
        <taxon>Agaricineae</taxon>
        <taxon>Strophariaceae</taxon>
        <taxon>Galerina</taxon>
    </lineage>
</organism>
<gene>
    <name evidence="3" type="ORF">GALMADRAFT_240195</name>
</gene>
<dbReference type="OrthoDB" id="2322499at2759"/>
<dbReference type="SMART" id="SM00256">
    <property type="entry name" value="FBOX"/>
    <property type="match status" value="1"/>
</dbReference>
<reference evidence="4" key="1">
    <citation type="journal article" date="2014" name="Proc. Natl. Acad. Sci. U.S.A.">
        <title>Extensive sampling of basidiomycete genomes demonstrates inadequacy of the white-rot/brown-rot paradigm for wood decay fungi.</title>
        <authorList>
            <person name="Riley R."/>
            <person name="Salamov A.A."/>
            <person name="Brown D.W."/>
            <person name="Nagy L.G."/>
            <person name="Floudas D."/>
            <person name="Held B.W."/>
            <person name="Levasseur A."/>
            <person name="Lombard V."/>
            <person name="Morin E."/>
            <person name="Otillar R."/>
            <person name="Lindquist E.A."/>
            <person name="Sun H."/>
            <person name="LaButti K.M."/>
            <person name="Schmutz J."/>
            <person name="Jabbour D."/>
            <person name="Luo H."/>
            <person name="Baker S.E."/>
            <person name="Pisabarro A.G."/>
            <person name="Walton J.D."/>
            <person name="Blanchette R.A."/>
            <person name="Henrissat B."/>
            <person name="Martin F."/>
            <person name="Cullen D."/>
            <person name="Hibbett D.S."/>
            <person name="Grigoriev I.V."/>
        </authorList>
    </citation>
    <scope>NUCLEOTIDE SEQUENCE [LARGE SCALE GENOMIC DNA]</scope>
    <source>
        <strain evidence="4">CBS 339.88</strain>
    </source>
</reference>